<dbReference type="GO" id="GO:0016199">
    <property type="term" value="P:axon midline choice point recognition"/>
    <property type="evidence" value="ECO:0007669"/>
    <property type="project" value="UniProtKB-ARBA"/>
</dbReference>
<accession>A0ABD0YE10</accession>
<sequence>MAGGNQQFCLRWNNHQSTLVSVFDTLFESGTLVDCTLAAEGRFLKAHKVVLSACSPYLEALLSQHYEKHPIIILKDVTFTELKAMLDYMYRGEVNISQDQLGTFLKAAESLHIKGLTDNSGGGSGVNEHPQQHKKAVEFPRKIYNPVVAARPKSPAFPQGLIVEPRPFKMAATGVMLNNNNNNNNIEPNNSTPSQDGGMGGASPKRTKRRRSCSDDKPLDCALETSNEAPTPASLVHCSIEGGGGGGSTPTQASDSSLGGAMGAGPPPVKLEPKLEEYNNDDSGDDRQPYDDDEEDDLEAKPGTSANSHPSGKLFLSLFY</sequence>
<keyword evidence="2" id="KW-0217">Developmental protein</keyword>
<evidence type="ECO:0000256" key="4">
    <source>
        <dbReference type="ARBA" id="ARBA00022902"/>
    </source>
</evidence>
<name>A0ABD0YE10_9HEMI</name>
<evidence type="ECO:0000256" key="1">
    <source>
        <dbReference type="ARBA" id="ARBA00004123"/>
    </source>
</evidence>
<dbReference type="AlphaFoldDB" id="A0ABD0YE10"/>
<dbReference type="InterPro" id="IPR000210">
    <property type="entry name" value="BTB/POZ_dom"/>
</dbReference>
<dbReference type="FunFam" id="3.30.710.10:FF:000091">
    <property type="entry name" value="Lola, isoform F"/>
    <property type="match status" value="1"/>
</dbReference>
<evidence type="ECO:0000256" key="3">
    <source>
        <dbReference type="ARBA" id="ARBA00022782"/>
    </source>
</evidence>
<dbReference type="InterPro" id="IPR011333">
    <property type="entry name" value="SKP1/BTB/POZ_sf"/>
</dbReference>
<organism evidence="11 12">
    <name type="scientific">Ranatra chinensis</name>
    <dbReference type="NCBI Taxonomy" id="642074"/>
    <lineage>
        <taxon>Eukaryota</taxon>
        <taxon>Metazoa</taxon>
        <taxon>Ecdysozoa</taxon>
        <taxon>Arthropoda</taxon>
        <taxon>Hexapoda</taxon>
        <taxon>Insecta</taxon>
        <taxon>Pterygota</taxon>
        <taxon>Neoptera</taxon>
        <taxon>Paraneoptera</taxon>
        <taxon>Hemiptera</taxon>
        <taxon>Heteroptera</taxon>
        <taxon>Panheteroptera</taxon>
        <taxon>Nepomorpha</taxon>
        <taxon>Nepidae</taxon>
        <taxon>Ranatrinae</taxon>
        <taxon>Ranatra</taxon>
    </lineage>
</organism>
<keyword evidence="5" id="KW-0805">Transcription regulation</keyword>
<dbReference type="PANTHER" id="PTHR23110:SF111">
    <property type="entry name" value="LONGITUDINALS LACKING PROTEIN, ISOFORMS F_I_K_T"/>
    <property type="match status" value="1"/>
</dbReference>
<dbReference type="GO" id="GO:0045467">
    <property type="term" value="P:R7 cell development"/>
    <property type="evidence" value="ECO:0007669"/>
    <property type="project" value="UniProtKB-ARBA"/>
</dbReference>
<protein>
    <recommendedName>
        <fullName evidence="10">BTB domain-containing protein</fullName>
    </recommendedName>
</protein>
<reference evidence="11 12" key="1">
    <citation type="submission" date="2024-07" db="EMBL/GenBank/DDBJ databases">
        <title>Chromosome-level genome assembly of the water stick insect Ranatra chinensis (Heteroptera: Nepidae).</title>
        <authorList>
            <person name="Liu X."/>
        </authorList>
    </citation>
    <scope>NUCLEOTIDE SEQUENCE [LARGE SCALE GENOMIC DNA]</scope>
    <source>
        <strain evidence="11">Cailab_2021Rc</strain>
        <tissue evidence="11">Muscle</tissue>
    </source>
</reference>
<evidence type="ECO:0000256" key="6">
    <source>
        <dbReference type="ARBA" id="ARBA00023163"/>
    </source>
</evidence>
<feature type="region of interest" description="Disordered" evidence="9">
    <location>
        <begin position="175"/>
        <end position="312"/>
    </location>
</feature>
<dbReference type="GO" id="GO:0048813">
    <property type="term" value="P:dendrite morphogenesis"/>
    <property type="evidence" value="ECO:0007669"/>
    <property type="project" value="UniProtKB-ARBA"/>
</dbReference>
<comment type="function">
    <text evidence="8">Putative transcription factor required for axon growth and guidance in the central and peripheral nervous systems. Repels CNS axons away from the midline by promoting the expression of the midline repellent sli and its receptor robo.</text>
</comment>
<evidence type="ECO:0000256" key="8">
    <source>
        <dbReference type="ARBA" id="ARBA00037382"/>
    </source>
</evidence>
<dbReference type="GO" id="GO:0007464">
    <property type="term" value="P:R3/R4 cell fate commitment"/>
    <property type="evidence" value="ECO:0007669"/>
    <property type="project" value="UniProtKB-ARBA"/>
</dbReference>
<dbReference type="GO" id="GO:0008406">
    <property type="term" value="P:gonad development"/>
    <property type="evidence" value="ECO:0007669"/>
    <property type="project" value="UniProtKB-ARBA"/>
</dbReference>
<evidence type="ECO:0000313" key="11">
    <source>
        <dbReference type="EMBL" id="KAL1129456.1"/>
    </source>
</evidence>
<dbReference type="EMBL" id="JBFDAA010000009">
    <property type="protein sequence ID" value="KAL1129456.1"/>
    <property type="molecule type" value="Genomic_DNA"/>
</dbReference>
<dbReference type="GO" id="GO:0035167">
    <property type="term" value="P:larval lymph gland hemopoiesis"/>
    <property type="evidence" value="ECO:0007669"/>
    <property type="project" value="UniProtKB-ARBA"/>
</dbReference>
<dbReference type="Proteomes" id="UP001558652">
    <property type="component" value="Unassembled WGS sequence"/>
</dbReference>
<dbReference type="SMART" id="SM00225">
    <property type="entry name" value="BTB"/>
    <property type="match status" value="1"/>
</dbReference>
<dbReference type="Pfam" id="PF00651">
    <property type="entry name" value="BTB"/>
    <property type="match status" value="1"/>
</dbReference>
<keyword evidence="4" id="KW-0524">Neurogenesis</keyword>
<gene>
    <name evidence="11" type="ORF">AAG570_013982</name>
</gene>
<comment type="caution">
    <text evidence="11">The sequence shown here is derived from an EMBL/GenBank/DDBJ whole genome shotgun (WGS) entry which is preliminary data.</text>
</comment>
<evidence type="ECO:0000256" key="7">
    <source>
        <dbReference type="ARBA" id="ARBA00023242"/>
    </source>
</evidence>
<dbReference type="GO" id="GO:0045476">
    <property type="term" value="P:nurse cell apoptotic process"/>
    <property type="evidence" value="ECO:0007669"/>
    <property type="project" value="UniProtKB-ARBA"/>
</dbReference>
<dbReference type="SUPFAM" id="SSF54695">
    <property type="entry name" value="POZ domain"/>
    <property type="match status" value="1"/>
</dbReference>
<evidence type="ECO:0000256" key="9">
    <source>
        <dbReference type="SAM" id="MobiDB-lite"/>
    </source>
</evidence>
<dbReference type="PROSITE" id="PS50097">
    <property type="entry name" value="BTB"/>
    <property type="match status" value="1"/>
</dbReference>
<feature type="compositionally biased region" description="Low complexity" evidence="9">
    <location>
        <begin position="178"/>
        <end position="190"/>
    </location>
</feature>
<dbReference type="InterPro" id="IPR051095">
    <property type="entry name" value="Dros_DevTransReg"/>
</dbReference>
<keyword evidence="6" id="KW-0804">Transcription</keyword>
<dbReference type="Gene3D" id="3.30.710.10">
    <property type="entry name" value="Potassium Channel Kv1.1, Chain A"/>
    <property type="match status" value="1"/>
</dbReference>
<feature type="domain" description="BTB" evidence="10">
    <location>
        <begin position="33"/>
        <end position="98"/>
    </location>
</feature>
<keyword evidence="12" id="KW-1185">Reference proteome</keyword>
<comment type="subcellular location">
    <subcellularLocation>
        <location evidence="1">Nucleus</location>
    </subcellularLocation>
</comment>
<keyword evidence="7" id="KW-0539">Nucleus</keyword>
<dbReference type="PANTHER" id="PTHR23110">
    <property type="entry name" value="BTB DOMAIN TRANSCRIPTION FACTOR"/>
    <property type="match status" value="1"/>
</dbReference>
<dbReference type="GO" id="GO:0006355">
    <property type="term" value="P:regulation of DNA-templated transcription"/>
    <property type="evidence" value="ECO:0007669"/>
    <property type="project" value="UniProtKB-ARBA"/>
</dbReference>
<dbReference type="CDD" id="cd18315">
    <property type="entry name" value="BTB_POZ_BAB-like"/>
    <property type="match status" value="1"/>
</dbReference>
<evidence type="ECO:0000313" key="12">
    <source>
        <dbReference type="Proteomes" id="UP001558652"/>
    </source>
</evidence>
<dbReference type="GO" id="GO:0005634">
    <property type="term" value="C:nucleus"/>
    <property type="evidence" value="ECO:0007669"/>
    <property type="project" value="UniProtKB-SubCell"/>
</dbReference>
<evidence type="ECO:0000259" key="10">
    <source>
        <dbReference type="PROSITE" id="PS50097"/>
    </source>
</evidence>
<evidence type="ECO:0000256" key="5">
    <source>
        <dbReference type="ARBA" id="ARBA00023015"/>
    </source>
</evidence>
<keyword evidence="3" id="KW-0221">Differentiation</keyword>
<evidence type="ECO:0000256" key="2">
    <source>
        <dbReference type="ARBA" id="ARBA00022473"/>
    </source>
</evidence>
<proteinExistence type="predicted"/>
<dbReference type="GO" id="GO:0007526">
    <property type="term" value="P:larval somatic muscle development"/>
    <property type="evidence" value="ECO:0007669"/>
    <property type="project" value="UniProtKB-ARBA"/>
</dbReference>